<organism evidence="1">
    <name type="scientific">Mesocestoides corti</name>
    <name type="common">Flatworm</name>
    <dbReference type="NCBI Taxonomy" id="53468"/>
    <lineage>
        <taxon>Eukaryota</taxon>
        <taxon>Metazoa</taxon>
        <taxon>Spiralia</taxon>
        <taxon>Lophotrochozoa</taxon>
        <taxon>Platyhelminthes</taxon>
        <taxon>Cestoda</taxon>
        <taxon>Eucestoda</taxon>
        <taxon>Cyclophyllidea</taxon>
        <taxon>Mesocestoididae</taxon>
        <taxon>Mesocestoides</taxon>
    </lineage>
</organism>
<protein>
    <submittedName>
        <fullName evidence="1">Uncharacterized protein</fullName>
    </submittedName>
</protein>
<evidence type="ECO:0000313" key="1">
    <source>
        <dbReference type="WBParaSite" id="MCU_014528-RA"/>
    </source>
</evidence>
<dbReference type="WBParaSite" id="MCU_014528-RA">
    <property type="protein sequence ID" value="MCU_014528-RA"/>
    <property type="gene ID" value="MCU_014528"/>
</dbReference>
<dbReference type="AlphaFoldDB" id="A0A5K3G1G9"/>
<accession>A0A5K3G1G9</accession>
<reference evidence="1" key="1">
    <citation type="submission" date="2019-11" db="UniProtKB">
        <authorList>
            <consortium name="WormBaseParasite"/>
        </authorList>
    </citation>
    <scope>IDENTIFICATION</scope>
</reference>
<proteinExistence type="predicted"/>
<sequence length="128" mass="14096">MVTVLNFRWTKPTDFGIGFKQTTTRQTPSPTLFAKAITSEIASCSSFVSGSLFTPTTCVTSSSSLPAPPSFLSSPYASTKMHPWALVHSHRTPFRANRSSFTGSPASNHFFFCAKRSLFSRYPNELFA</sequence>
<name>A0A5K3G1G9_MESCO</name>